<sequence length="40" mass="4721">MASQILFPNVPELRQQLSNLFDVKFYLDENFLNFDAITTK</sequence>
<keyword evidence="2" id="KW-1185">Reference proteome</keyword>
<evidence type="ECO:0000313" key="1">
    <source>
        <dbReference type="EMBL" id="MFB2934344.1"/>
    </source>
</evidence>
<dbReference type="Proteomes" id="UP001576776">
    <property type="component" value="Unassembled WGS sequence"/>
</dbReference>
<accession>A0ABV4Y6B8</accession>
<proteinExistence type="predicted"/>
<reference evidence="1 2" key="1">
    <citation type="submission" date="2024-09" db="EMBL/GenBank/DDBJ databases">
        <title>Floridaenema gen nov. (Aerosakkonemataceae, Aerosakkonematales ord. nov., Cyanobacteria) from benthic tropical and subtropical fresh waters, with the description of four new species.</title>
        <authorList>
            <person name="Moretto J.A."/>
            <person name="Berthold D.E."/>
            <person name="Lefler F.W."/>
            <person name="Huang I.-S."/>
            <person name="Laughinghouse H. IV."/>
        </authorList>
    </citation>
    <scope>NUCLEOTIDE SEQUENCE [LARGE SCALE GENOMIC DNA]</scope>
    <source>
        <strain evidence="1 2">BLCC-F154</strain>
    </source>
</reference>
<protein>
    <submittedName>
        <fullName evidence="1">Uncharacterized protein</fullName>
    </submittedName>
</protein>
<dbReference type="EMBL" id="JBHFNS010000018">
    <property type="protein sequence ID" value="MFB2934344.1"/>
    <property type="molecule type" value="Genomic_DNA"/>
</dbReference>
<dbReference type="RefSeq" id="WP_413255869.1">
    <property type="nucleotide sequence ID" value="NZ_JBHFNS010000018.1"/>
</dbReference>
<comment type="caution">
    <text evidence="1">The sequence shown here is derived from an EMBL/GenBank/DDBJ whole genome shotgun (WGS) entry which is preliminary data.</text>
</comment>
<evidence type="ECO:0000313" key="2">
    <source>
        <dbReference type="Proteomes" id="UP001576776"/>
    </source>
</evidence>
<organism evidence="1 2">
    <name type="scientific">Floridaenema fluviatile BLCC-F154</name>
    <dbReference type="NCBI Taxonomy" id="3153640"/>
    <lineage>
        <taxon>Bacteria</taxon>
        <taxon>Bacillati</taxon>
        <taxon>Cyanobacteriota</taxon>
        <taxon>Cyanophyceae</taxon>
        <taxon>Oscillatoriophycideae</taxon>
        <taxon>Aerosakkonematales</taxon>
        <taxon>Aerosakkonemataceae</taxon>
        <taxon>Floridanema</taxon>
        <taxon>Floridanema fluviatile</taxon>
    </lineage>
</organism>
<name>A0ABV4Y6B8_9CYAN</name>
<gene>
    <name evidence="1" type="ORF">ACE1B6_03620</name>
</gene>